<reference evidence="1 2" key="1">
    <citation type="submission" date="2017-02" db="EMBL/GenBank/DDBJ databases">
        <authorList>
            <person name="Peterson S.W."/>
        </authorList>
    </citation>
    <scope>NUCLEOTIDE SEQUENCE [LARGE SCALE GENOMIC DNA]</scope>
    <source>
        <strain evidence="1 2">DSM 21749</strain>
    </source>
</reference>
<dbReference type="Proteomes" id="UP000190061">
    <property type="component" value="Unassembled WGS sequence"/>
</dbReference>
<evidence type="ECO:0000313" key="2">
    <source>
        <dbReference type="Proteomes" id="UP000190061"/>
    </source>
</evidence>
<sequence>MLATLRPMNFSHDELIHELTRTEATMDTAARRAGEGADPELERQLDAHARALRVMLGADGADVVADAVDAAKRVLHSAEPAAPLLMLQMARDNLSSIVRRSQRLGQAA</sequence>
<gene>
    <name evidence="1" type="ORF">SAMN02745674_01443</name>
</gene>
<keyword evidence="2" id="KW-1185">Reference proteome</keyword>
<organism evidence="1 2">
    <name type="scientific">Lysobacter spongiicola DSM 21749</name>
    <dbReference type="NCBI Taxonomy" id="1122188"/>
    <lineage>
        <taxon>Bacteria</taxon>
        <taxon>Pseudomonadati</taxon>
        <taxon>Pseudomonadota</taxon>
        <taxon>Gammaproteobacteria</taxon>
        <taxon>Lysobacterales</taxon>
        <taxon>Lysobacteraceae</taxon>
        <taxon>Novilysobacter</taxon>
    </lineage>
</organism>
<evidence type="ECO:0000313" key="1">
    <source>
        <dbReference type="EMBL" id="SJZ97733.1"/>
    </source>
</evidence>
<dbReference type="AlphaFoldDB" id="A0A1T4Q1T5"/>
<name>A0A1T4Q1T5_9GAMM</name>
<dbReference type="STRING" id="1122188.SAMN02745674_01443"/>
<proteinExistence type="predicted"/>
<dbReference type="EMBL" id="FUXP01000004">
    <property type="protein sequence ID" value="SJZ97733.1"/>
    <property type="molecule type" value="Genomic_DNA"/>
</dbReference>
<dbReference type="OrthoDB" id="6027040at2"/>
<dbReference type="RefSeq" id="WP_159447357.1">
    <property type="nucleotide sequence ID" value="NZ_FUXP01000004.1"/>
</dbReference>
<accession>A0A1T4Q1T5</accession>
<protein>
    <submittedName>
        <fullName evidence="1">Uncharacterized protein</fullName>
    </submittedName>
</protein>